<proteinExistence type="predicted"/>
<dbReference type="Proteomes" id="UP000799436">
    <property type="component" value="Unassembled WGS sequence"/>
</dbReference>
<feature type="compositionally biased region" description="Basic and acidic residues" evidence="2">
    <location>
        <begin position="528"/>
        <end position="552"/>
    </location>
</feature>
<name>A0A6G1KVM0_9PEZI</name>
<protein>
    <submittedName>
        <fullName evidence="3">Uncharacterized protein</fullName>
    </submittedName>
</protein>
<feature type="region of interest" description="Disordered" evidence="2">
    <location>
        <begin position="42"/>
        <end position="123"/>
    </location>
</feature>
<reference evidence="3" key="1">
    <citation type="journal article" date="2020" name="Stud. Mycol.">
        <title>101 Dothideomycetes genomes: a test case for predicting lifestyles and emergence of pathogens.</title>
        <authorList>
            <person name="Haridas S."/>
            <person name="Albert R."/>
            <person name="Binder M."/>
            <person name="Bloem J."/>
            <person name="Labutti K."/>
            <person name="Salamov A."/>
            <person name="Andreopoulos B."/>
            <person name="Baker S."/>
            <person name="Barry K."/>
            <person name="Bills G."/>
            <person name="Bluhm B."/>
            <person name="Cannon C."/>
            <person name="Castanera R."/>
            <person name="Culley D."/>
            <person name="Daum C."/>
            <person name="Ezra D."/>
            <person name="Gonzalez J."/>
            <person name="Henrissat B."/>
            <person name="Kuo A."/>
            <person name="Liang C."/>
            <person name="Lipzen A."/>
            <person name="Lutzoni F."/>
            <person name="Magnuson J."/>
            <person name="Mondo S."/>
            <person name="Nolan M."/>
            <person name="Ohm R."/>
            <person name="Pangilinan J."/>
            <person name="Park H.-J."/>
            <person name="Ramirez L."/>
            <person name="Alfaro M."/>
            <person name="Sun H."/>
            <person name="Tritt A."/>
            <person name="Yoshinaga Y."/>
            <person name="Zwiers L.-H."/>
            <person name="Turgeon B."/>
            <person name="Goodwin S."/>
            <person name="Spatafora J."/>
            <person name="Crous P."/>
            <person name="Grigoriev I."/>
        </authorList>
    </citation>
    <scope>NUCLEOTIDE SEQUENCE</scope>
    <source>
        <strain evidence="3">CBS 116005</strain>
    </source>
</reference>
<dbReference type="EMBL" id="ML995915">
    <property type="protein sequence ID" value="KAF2764647.1"/>
    <property type="molecule type" value="Genomic_DNA"/>
</dbReference>
<feature type="compositionally biased region" description="Low complexity" evidence="2">
    <location>
        <begin position="734"/>
        <end position="744"/>
    </location>
</feature>
<feature type="compositionally biased region" description="Polar residues" evidence="2">
    <location>
        <begin position="97"/>
        <end position="118"/>
    </location>
</feature>
<feature type="compositionally biased region" description="Polar residues" evidence="2">
    <location>
        <begin position="510"/>
        <end position="527"/>
    </location>
</feature>
<keyword evidence="1" id="KW-0175">Coiled coil</keyword>
<feature type="compositionally biased region" description="Low complexity" evidence="2">
    <location>
        <begin position="843"/>
        <end position="854"/>
    </location>
</feature>
<feature type="region of interest" description="Disordered" evidence="2">
    <location>
        <begin position="817"/>
        <end position="944"/>
    </location>
</feature>
<evidence type="ECO:0000313" key="3">
    <source>
        <dbReference type="EMBL" id="KAF2764647.1"/>
    </source>
</evidence>
<sequence length="1029" mass="113330">MAGVMGAHEFLAEKPLPNLPGSPTLTNPDMVLPLSGAKFPVLAGPPHSAKKIRPPSPSYLRDKTNEGPQYARTPAGSGVSQEKEKRGFMSRKMMLSRSRTGSATSQRQAAPRSTSKTSGRMEVDDVEYNSKALASSPTLIDVENLAAEQSAQGLGRRSSTGGSSSTSEDYVDVPTFWSKYHTNDSSLALTVDEASDNDTQSRRPMGHNVTIGGDYDAQRRQQEEDELNSAILSKRAEQILANAKKRLNLMEGNLRGARDLVQPLTTANLKRATSLGHQHSSSFSGKGGRFMPEGYRYDTALQQPIRTLHSQASSPAIGRDYAGHSRICSGNIEIPERSHSAMSRGNSFSRHGRIPVRPSGEGSWNTPGLRNSRSYDSIALNHSDVHTMPAAPAWIERTMRHRASPEPNLAPLIEDDSSYYAGRRTVSAADRHPAQQQQRIGLGIYDRPSSRTEELKDQISGLKGKISNLKERAREDSLRRQSLLNLRAPIPFNNATSNAPEFYYMKDQNRASPPLNSNGGYASQKNSPGERMDHEPWERRSPPPAESRKAFAERQYVSRPGSRNAFAEQFAQHIKSGRGTPFQNQRGPNASDDISPGSSKAQRKPSNGFAPTSISPKPPVEHKRTPSGTAIIESADKRFFHRQASYSQETQARNLRYGEAIAPEESPYVSPMTLDASFDSDSDLEGEDMMSIYEDAADQQLALVPHEDRDDAFDYEHFFLHSAMGSYSNGRPKSYTSDDSVSSDETTRAPAYALDQYHDEDFFDDEKFNPASGIFPPPTPETPERLKEIERNLRLERGMHKRGLSSDSTSTMATYATADEGPVSPPSPSRQTSMNWPITPTFSSQPSNAPAPSATVAWPTSRPLSRHSNRSNNSRPSTAIKRLDPPIIEQRRDSSSERADSGVGLDRRSNGDRDRTTDTKRRPAVLLNNSNTAQRSPYSALSSPPMSPGLMVLQDPATIAVNALLDPTGRALGLKDKALLFEVVESLRKVTHRLQEEEDAQHHSRLLRRKLEDAKRALNGTLNARPGTS</sequence>
<feature type="coiled-coil region" evidence="1">
    <location>
        <begin position="233"/>
        <end position="260"/>
    </location>
</feature>
<feature type="region of interest" description="Disordered" evidence="2">
    <location>
        <begin position="337"/>
        <end position="368"/>
    </location>
</feature>
<evidence type="ECO:0000256" key="1">
    <source>
        <dbReference type="SAM" id="Coils"/>
    </source>
</evidence>
<gene>
    <name evidence="3" type="ORF">EJ03DRAFT_385844</name>
</gene>
<evidence type="ECO:0000313" key="4">
    <source>
        <dbReference type="Proteomes" id="UP000799436"/>
    </source>
</evidence>
<feature type="region of interest" description="Disordered" evidence="2">
    <location>
        <begin position="575"/>
        <end position="630"/>
    </location>
</feature>
<feature type="compositionally biased region" description="Polar residues" evidence="2">
    <location>
        <begin position="829"/>
        <end position="842"/>
    </location>
</feature>
<feature type="compositionally biased region" description="Low complexity" evidence="2">
    <location>
        <begin position="155"/>
        <end position="167"/>
    </location>
</feature>
<dbReference type="AlphaFoldDB" id="A0A6G1KVM0"/>
<feature type="compositionally biased region" description="Polar residues" evidence="2">
    <location>
        <begin position="927"/>
        <end position="944"/>
    </location>
</feature>
<keyword evidence="4" id="KW-1185">Reference proteome</keyword>
<feature type="region of interest" description="Disordered" evidence="2">
    <location>
        <begin position="149"/>
        <end position="169"/>
    </location>
</feature>
<organism evidence="3 4">
    <name type="scientific">Teratosphaeria nubilosa</name>
    <dbReference type="NCBI Taxonomy" id="161662"/>
    <lineage>
        <taxon>Eukaryota</taxon>
        <taxon>Fungi</taxon>
        <taxon>Dikarya</taxon>
        <taxon>Ascomycota</taxon>
        <taxon>Pezizomycotina</taxon>
        <taxon>Dothideomycetes</taxon>
        <taxon>Dothideomycetidae</taxon>
        <taxon>Mycosphaerellales</taxon>
        <taxon>Teratosphaeriaceae</taxon>
        <taxon>Teratosphaeria</taxon>
    </lineage>
</organism>
<accession>A0A6G1KVM0</accession>
<feature type="compositionally biased region" description="Polar residues" evidence="2">
    <location>
        <begin position="340"/>
        <end position="349"/>
    </location>
</feature>
<evidence type="ECO:0000256" key="2">
    <source>
        <dbReference type="SAM" id="MobiDB-lite"/>
    </source>
</evidence>
<feature type="region of interest" description="Disordered" evidence="2">
    <location>
        <begin position="508"/>
        <end position="560"/>
    </location>
</feature>
<dbReference type="OrthoDB" id="3438840at2759"/>
<feature type="region of interest" description="Disordered" evidence="2">
    <location>
        <begin position="729"/>
        <end position="750"/>
    </location>
</feature>
<feature type="compositionally biased region" description="Basic and acidic residues" evidence="2">
    <location>
        <begin position="881"/>
        <end position="921"/>
    </location>
</feature>